<proteinExistence type="predicted"/>
<sequence>MIASHLLASERESQVCCRWNMGVALITTLMRVVRAAWDSSLAFQPDSLLMRLSRIREAFLLAVLGPSMNPPKYLPSKEGANYKRNLPLKRLPAVLKEQRSHVIRAWSLVPVHRKESIFNLQLGERLGQEILLTLIGRRIFQQPFSSPVCLLYADHSKSCLTLFNLASSWVATEPVSELCQAVCTTSFNCGGEWSECKIGGTSTQESGCCCNHSSLVNPLSNLSHTWSSPCRPLVQCFEELIIVISTDLFHHMPKPPLDPMGSTQFIVPSLLSLGPRLLLCFYLFNPKGLPFLLTWCLQQQGGSCPTWGLLSSPGLEPCPVITTMFWVLGHSGSPSVDLSPVMIRHCTVGSSASGEMGFSNCIAPFGGWDHAFRHAFLQLNRGGGSSRTWFANFKVISLYIDVFLVRINVMPHCVMFLSSWFVLNGIQSRRVTVGRVPLFLESDAWQWVLDWARAGAKLFYKSLPFRIQGVGIIRNMVRDGFGARLISRFIYFYLCWRVHKASSIHWSPWIKVESEISSPQERSTLVQSSFQTHSHFDPESTLSARLRLHPPVHGFCRNPVRQVPYLNPHWSFRDEQVIQLQIWYPRKHRQKTALHSPRSFIQYLLSVFIHIKVDDIVSPDSAHHSDRATKLPVVINNTLHSGYLESSAIQGVPLDIFPRRLYSLEQSQGAVTPLGHGLAKVQEEASSGRPSSPAAHPRLLPNQSHWNPPILSLWGCLPFLLLFFSLLV</sequence>
<organism evidence="1 2">
    <name type="scientific">Senna tora</name>
    <dbReference type="NCBI Taxonomy" id="362788"/>
    <lineage>
        <taxon>Eukaryota</taxon>
        <taxon>Viridiplantae</taxon>
        <taxon>Streptophyta</taxon>
        <taxon>Embryophyta</taxon>
        <taxon>Tracheophyta</taxon>
        <taxon>Spermatophyta</taxon>
        <taxon>Magnoliopsida</taxon>
        <taxon>eudicotyledons</taxon>
        <taxon>Gunneridae</taxon>
        <taxon>Pentapetalae</taxon>
        <taxon>rosids</taxon>
        <taxon>fabids</taxon>
        <taxon>Fabales</taxon>
        <taxon>Fabaceae</taxon>
        <taxon>Caesalpinioideae</taxon>
        <taxon>Cassia clade</taxon>
        <taxon>Senna</taxon>
    </lineage>
</organism>
<evidence type="ECO:0000313" key="1">
    <source>
        <dbReference type="EMBL" id="KAF7833385.1"/>
    </source>
</evidence>
<gene>
    <name evidence="1" type="ORF">G2W53_015718</name>
</gene>
<evidence type="ECO:0000313" key="2">
    <source>
        <dbReference type="Proteomes" id="UP000634136"/>
    </source>
</evidence>
<dbReference type="AlphaFoldDB" id="A0A835C879"/>
<keyword evidence="2" id="KW-1185">Reference proteome</keyword>
<dbReference type="Proteomes" id="UP000634136">
    <property type="component" value="Unassembled WGS sequence"/>
</dbReference>
<dbReference type="EMBL" id="JAAIUW010000005">
    <property type="protein sequence ID" value="KAF7833385.1"/>
    <property type="molecule type" value="Genomic_DNA"/>
</dbReference>
<reference evidence="1" key="1">
    <citation type="submission" date="2020-09" db="EMBL/GenBank/DDBJ databases">
        <title>Genome-Enabled Discovery of Anthraquinone Biosynthesis in Senna tora.</title>
        <authorList>
            <person name="Kang S.-H."/>
            <person name="Pandey R.P."/>
            <person name="Lee C.-M."/>
            <person name="Sim J.-S."/>
            <person name="Jeong J.-T."/>
            <person name="Choi B.-S."/>
            <person name="Jung M."/>
            <person name="Ginzburg D."/>
            <person name="Zhao K."/>
            <person name="Won S.Y."/>
            <person name="Oh T.-J."/>
            <person name="Yu Y."/>
            <person name="Kim N.-H."/>
            <person name="Lee O.R."/>
            <person name="Lee T.-H."/>
            <person name="Bashyal P."/>
            <person name="Kim T.-S."/>
            <person name="Lee W.-H."/>
            <person name="Kawkins C."/>
            <person name="Kim C.-K."/>
            <person name="Kim J.S."/>
            <person name="Ahn B.O."/>
            <person name="Rhee S.Y."/>
            <person name="Sohng J.K."/>
        </authorList>
    </citation>
    <scope>NUCLEOTIDE SEQUENCE</scope>
    <source>
        <tissue evidence="1">Leaf</tissue>
    </source>
</reference>
<name>A0A835C879_9FABA</name>
<comment type="caution">
    <text evidence="1">The sequence shown here is derived from an EMBL/GenBank/DDBJ whole genome shotgun (WGS) entry which is preliminary data.</text>
</comment>
<accession>A0A835C879</accession>
<protein>
    <submittedName>
        <fullName evidence="1">Uncharacterized protein</fullName>
    </submittedName>
</protein>